<feature type="transmembrane region" description="Helical" evidence="1">
    <location>
        <begin position="284"/>
        <end position="308"/>
    </location>
</feature>
<dbReference type="Proteomes" id="UP000322983">
    <property type="component" value="Chromosome"/>
</dbReference>
<feature type="transmembrane region" description="Helical" evidence="1">
    <location>
        <begin position="52"/>
        <end position="69"/>
    </location>
</feature>
<evidence type="ECO:0000313" key="3">
    <source>
        <dbReference type="Proteomes" id="UP000322983"/>
    </source>
</evidence>
<proteinExistence type="predicted"/>
<dbReference type="GeneID" id="41714192"/>
<feature type="transmembrane region" description="Helical" evidence="1">
    <location>
        <begin position="426"/>
        <end position="451"/>
    </location>
</feature>
<protein>
    <submittedName>
        <fullName evidence="2">Uncharacterized protein</fullName>
    </submittedName>
</protein>
<accession>A0A510DS67</accession>
<feature type="transmembrane region" description="Helical" evidence="1">
    <location>
        <begin position="400"/>
        <end position="420"/>
    </location>
</feature>
<keyword evidence="1" id="KW-0812">Transmembrane</keyword>
<dbReference type="EMBL" id="AP018929">
    <property type="protein sequence ID" value="BBG23026.1"/>
    <property type="molecule type" value="Genomic_DNA"/>
</dbReference>
<evidence type="ECO:0000313" key="2">
    <source>
        <dbReference type="EMBL" id="BBG23026.1"/>
    </source>
</evidence>
<reference evidence="2 3" key="1">
    <citation type="journal article" date="2020" name="Int. J. Syst. Evol. Microbiol.">
        <title>Sulfuracidifex tepidarius gen. nov., sp. nov. and transfer of Sulfolobus metallicus Huber and Stetter 1992 to the genus Sulfuracidifex as Sulfuracidifex metallicus comb. nov.</title>
        <authorList>
            <person name="Itoh T."/>
            <person name="Miura T."/>
            <person name="Sakai H.D."/>
            <person name="Kato S."/>
            <person name="Ohkuma M."/>
            <person name="Takashina T."/>
        </authorList>
    </citation>
    <scope>NUCLEOTIDE SEQUENCE [LARGE SCALE GENOMIC DNA]</scope>
    <source>
        <strain evidence="2 3">IC-006</strain>
    </source>
</reference>
<sequence length="470" mass="52344">MDKRIGTLIKFLLKSRLSTPLLVIYLITTFLAVAEFVYSFNAPLSIYKGDKFLLYYLLVAMIPMAFLTPTPNKADAFNVFSLPISTEKIYDYWFLFQFVYRLLFLGFISSVTTIDLSSPFYFPFMVEYSLTGATLSSVNMLGRKMRWVFYVFQLAEVLTLPFLSPAMLFAVSGGITLASAGIYMEYRSSYDPIEFLSSLFQEKKSDVAQDKIVTGEKGERALLINRIKNPQIVLTFNVSGQLKVIKPKINAKYVLFIISGALGVVELVLSVLTRPTSLGFGLYYFIGLLFYIAIIFQTQWLVMGTLAFERPWIGAQALGVNRYFREVHLSNLLVLTMSWGLLGAFSAVASIFGGPKVFMIAVLSLPSSWLLYVILFLSVSSSMPNVQLIADENQPYMGNVRNVVGISFLSVIPFFVLLITSSLASVIPTITFIEMSGIEAIVVGVVAALALNNGAYNNYSLKVLSTKGYL</sequence>
<name>A0A510DS67_9CREN</name>
<feature type="transmembrane region" description="Helical" evidence="1">
    <location>
        <begin position="329"/>
        <end position="352"/>
    </location>
</feature>
<feature type="transmembrane region" description="Helical" evidence="1">
    <location>
        <begin position="253"/>
        <end position="272"/>
    </location>
</feature>
<gene>
    <name evidence="2" type="ORF">IC006_0310</name>
</gene>
<dbReference type="RefSeq" id="WP_149528246.1">
    <property type="nucleotide sequence ID" value="NZ_AP018929.1"/>
</dbReference>
<dbReference type="KEGG" id="step:IC006_0310"/>
<keyword evidence="1" id="KW-0472">Membrane</keyword>
<evidence type="ECO:0000256" key="1">
    <source>
        <dbReference type="SAM" id="Phobius"/>
    </source>
</evidence>
<feature type="transmembrane region" description="Helical" evidence="1">
    <location>
        <begin position="162"/>
        <end position="183"/>
    </location>
</feature>
<feature type="transmembrane region" description="Helical" evidence="1">
    <location>
        <begin position="89"/>
        <end position="108"/>
    </location>
</feature>
<keyword evidence="3" id="KW-1185">Reference proteome</keyword>
<feature type="transmembrane region" description="Helical" evidence="1">
    <location>
        <begin position="20"/>
        <end position="40"/>
    </location>
</feature>
<organism evidence="2 3">
    <name type="scientific">Sulfuracidifex tepidarius</name>
    <dbReference type="NCBI Taxonomy" id="1294262"/>
    <lineage>
        <taxon>Archaea</taxon>
        <taxon>Thermoproteota</taxon>
        <taxon>Thermoprotei</taxon>
        <taxon>Sulfolobales</taxon>
        <taxon>Sulfolobaceae</taxon>
        <taxon>Sulfuracidifex</taxon>
    </lineage>
</organism>
<dbReference type="OrthoDB" id="383806at2157"/>
<dbReference type="AlphaFoldDB" id="A0A510DS67"/>
<feature type="transmembrane region" description="Helical" evidence="1">
    <location>
        <begin position="358"/>
        <end position="379"/>
    </location>
</feature>
<dbReference type="STRING" id="1294262.GCA_001316085_02792"/>
<keyword evidence="1" id="KW-1133">Transmembrane helix</keyword>